<evidence type="ECO:0000256" key="6">
    <source>
        <dbReference type="ARBA" id="ARBA00022960"/>
    </source>
</evidence>
<dbReference type="GO" id="GO:0071555">
    <property type="term" value="P:cell wall organization"/>
    <property type="evidence" value="ECO:0007669"/>
    <property type="project" value="UniProtKB-UniRule"/>
</dbReference>
<evidence type="ECO:0000313" key="13">
    <source>
        <dbReference type="Proteomes" id="UP000264702"/>
    </source>
</evidence>
<sequence length="212" mass="22323">MSRRMGKAWLLMVLFLVIYPDQTVQAQDGKQAQTAEVKRVLVVSLQDRRLALVENGEVKKVYVVAIGTASTPSPVGTFTIVTRVSNPTYYHDGEVLAPGPGNPVGTRWMGLSVKGYGIHGTNAPRSIGRATSHGCIRMGRRDLEELFAQVRTGDQVEIIGERNAETVALFGGAEPVASSATEVAVKAAPEPAPSAGATSAVAALAAAMPIGR</sequence>
<dbReference type="OrthoDB" id="9787225at2"/>
<dbReference type="Proteomes" id="UP000264702">
    <property type="component" value="Unassembled WGS sequence"/>
</dbReference>
<keyword evidence="5" id="KW-0378">Hydrolase</keyword>
<dbReference type="PANTHER" id="PTHR30582">
    <property type="entry name" value="L,D-TRANSPEPTIDASE"/>
    <property type="match status" value="1"/>
</dbReference>
<proteinExistence type="inferred from homology"/>
<name>A0A372IMZ2_9BACT</name>
<dbReference type="SUPFAM" id="SSF141523">
    <property type="entry name" value="L,D-transpeptidase catalytic domain-like"/>
    <property type="match status" value="1"/>
</dbReference>
<dbReference type="PANTHER" id="PTHR30582:SF24">
    <property type="entry name" value="L,D-TRANSPEPTIDASE ERFK_SRFK-RELATED"/>
    <property type="match status" value="1"/>
</dbReference>
<feature type="chain" id="PRO_5016928567" evidence="10">
    <location>
        <begin position="27"/>
        <end position="212"/>
    </location>
</feature>
<gene>
    <name evidence="12" type="ORF">D0Y96_12645</name>
</gene>
<dbReference type="UniPathway" id="UPA00219"/>
<evidence type="ECO:0000256" key="5">
    <source>
        <dbReference type="ARBA" id="ARBA00022801"/>
    </source>
</evidence>
<evidence type="ECO:0000256" key="7">
    <source>
        <dbReference type="ARBA" id="ARBA00022984"/>
    </source>
</evidence>
<dbReference type="RefSeq" id="WP_117300401.1">
    <property type="nucleotide sequence ID" value="NZ_QVQT02000004.1"/>
</dbReference>
<dbReference type="GO" id="GO:0018104">
    <property type="term" value="P:peptidoglycan-protein cross-linking"/>
    <property type="evidence" value="ECO:0007669"/>
    <property type="project" value="TreeGrafter"/>
</dbReference>
<dbReference type="PROSITE" id="PS52029">
    <property type="entry name" value="LD_TPASE"/>
    <property type="match status" value="1"/>
</dbReference>
<dbReference type="GO" id="GO:0008360">
    <property type="term" value="P:regulation of cell shape"/>
    <property type="evidence" value="ECO:0007669"/>
    <property type="project" value="UniProtKB-UniRule"/>
</dbReference>
<evidence type="ECO:0000256" key="3">
    <source>
        <dbReference type="ARBA" id="ARBA00022676"/>
    </source>
</evidence>
<evidence type="ECO:0000256" key="8">
    <source>
        <dbReference type="ARBA" id="ARBA00023316"/>
    </source>
</evidence>
<dbReference type="GO" id="GO:0071972">
    <property type="term" value="F:peptidoglycan L,D-transpeptidase activity"/>
    <property type="evidence" value="ECO:0007669"/>
    <property type="project" value="TreeGrafter"/>
</dbReference>
<dbReference type="GO" id="GO:0016757">
    <property type="term" value="F:glycosyltransferase activity"/>
    <property type="evidence" value="ECO:0007669"/>
    <property type="project" value="UniProtKB-KW"/>
</dbReference>
<keyword evidence="10" id="KW-0732">Signal</keyword>
<comment type="similarity">
    <text evidence="2">Belongs to the YkuD family.</text>
</comment>
<feature type="domain" description="L,D-TPase catalytic" evidence="11">
    <location>
        <begin position="39"/>
        <end position="159"/>
    </location>
</feature>
<keyword evidence="13" id="KW-1185">Reference proteome</keyword>
<keyword evidence="8 9" id="KW-0961">Cell wall biogenesis/degradation</keyword>
<protein>
    <submittedName>
        <fullName evidence="12">L,D-transpeptidase</fullName>
    </submittedName>
</protein>
<evidence type="ECO:0000256" key="10">
    <source>
        <dbReference type="SAM" id="SignalP"/>
    </source>
</evidence>
<organism evidence="12 13">
    <name type="scientific">Paracidobacterium acidisoli</name>
    <dbReference type="NCBI Taxonomy" id="2303751"/>
    <lineage>
        <taxon>Bacteria</taxon>
        <taxon>Pseudomonadati</taxon>
        <taxon>Acidobacteriota</taxon>
        <taxon>Terriglobia</taxon>
        <taxon>Terriglobales</taxon>
        <taxon>Acidobacteriaceae</taxon>
        <taxon>Paracidobacterium</taxon>
    </lineage>
</organism>
<dbReference type="GO" id="GO:0005576">
    <property type="term" value="C:extracellular region"/>
    <property type="evidence" value="ECO:0007669"/>
    <property type="project" value="TreeGrafter"/>
</dbReference>
<keyword evidence="3" id="KW-0328">Glycosyltransferase</keyword>
<evidence type="ECO:0000256" key="2">
    <source>
        <dbReference type="ARBA" id="ARBA00005992"/>
    </source>
</evidence>
<comment type="pathway">
    <text evidence="1 9">Cell wall biogenesis; peptidoglycan biosynthesis.</text>
</comment>
<dbReference type="InterPro" id="IPR005490">
    <property type="entry name" value="LD_TPept_cat_dom"/>
</dbReference>
<reference evidence="12 13" key="1">
    <citation type="submission" date="2018-08" db="EMBL/GenBank/DDBJ databases">
        <title>Acidipila sp. 4G-K13, an acidobacterium isolated from forest soil.</title>
        <authorList>
            <person name="Gao Z.-H."/>
            <person name="Qiu L.-H."/>
        </authorList>
    </citation>
    <scope>NUCLEOTIDE SEQUENCE [LARGE SCALE GENOMIC DNA]</scope>
    <source>
        <strain evidence="12 13">4G-K13</strain>
    </source>
</reference>
<evidence type="ECO:0000256" key="4">
    <source>
        <dbReference type="ARBA" id="ARBA00022679"/>
    </source>
</evidence>
<feature type="active site" description="Proton donor/acceptor" evidence="9">
    <location>
        <position position="119"/>
    </location>
</feature>
<dbReference type="EMBL" id="QVQT01000004">
    <property type="protein sequence ID" value="RFU16245.1"/>
    <property type="molecule type" value="Genomic_DNA"/>
</dbReference>
<keyword evidence="6 9" id="KW-0133">Cell shape</keyword>
<feature type="active site" description="Nucleophile" evidence="9">
    <location>
        <position position="135"/>
    </location>
</feature>
<evidence type="ECO:0000313" key="12">
    <source>
        <dbReference type="EMBL" id="RFU16245.1"/>
    </source>
</evidence>
<comment type="caution">
    <text evidence="12">The sequence shown here is derived from an EMBL/GenBank/DDBJ whole genome shotgun (WGS) entry which is preliminary data.</text>
</comment>
<accession>A0A372IMZ2</accession>
<dbReference type="InterPro" id="IPR038063">
    <property type="entry name" value="Transpep_catalytic_dom"/>
</dbReference>
<dbReference type="CDD" id="cd16913">
    <property type="entry name" value="YkuD_like"/>
    <property type="match status" value="1"/>
</dbReference>
<dbReference type="Pfam" id="PF03734">
    <property type="entry name" value="YkuD"/>
    <property type="match status" value="1"/>
</dbReference>
<feature type="signal peptide" evidence="10">
    <location>
        <begin position="1"/>
        <end position="26"/>
    </location>
</feature>
<dbReference type="InterPro" id="IPR050979">
    <property type="entry name" value="LD-transpeptidase"/>
</dbReference>
<evidence type="ECO:0000256" key="1">
    <source>
        <dbReference type="ARBA" id="ARBA00004752"/>
    </source>
</evidence>
<evidence type="ECO:0000259" key="11">
    <source>
        <dbReference type="PROSITE" id="PS52029"/>
    </source>
</evidence>
<dbReference type="Gene3D" id="2.40.440.10">
    <property type="entry name" value="L,D-transpeptidase catalytic domain-like"/>
    <property type="match status" value="1"/>
</dbReference>
<keyword evidence="4" id="KW-0808">Transferase</keyword>
<dbReference type="AlphaFoldDB" id="A0A372IMZ2"/>
<keyword evidence="7 9" id="KW-0573">Peptidoglycan synthesis</keyword>
<evidence type="ECO:0000256" key="9">
    <source>
        <dbReference type="PROSITE-ProRule" id="PRU01373"/>
    </source>
</evidence>